<name>A0A9D7SG93_9BACT</name>
<protein>
    <recommendedName>
        <fullName evidence="2">Beta-ketoacyl synthase-like N-terminal domain-containing protein</fullName>
    </recommendedName>
</protein>
<feature type="domain" description="Beta-ketoacyl synthase-like N-terminal" evidence="2">
    <location>
        <begin position="5"/>
        <end position="231"/>
    </location>
</feature>
<reference evidence="3" key="1">
    <citation type="submission" date="2020-10" db="EMBL/GenBank/DDBJ databases">
        <title>Connecting structure to function with the recovery of over 1000 high-quality activated sludge metagenome-assembled genomes encoding full-length rRNA genes using long-read sequencing.</title>
        <authorList>
            <person name="Singleton C.M."/>
            <person name="Petriglieri F."/>
            <person name="Kristensen J.M."/>
            <person name="Kirkegaard R.H."/>
            <person name="Michaelsen T.Y."/>
            <person name="Andersen M.H."/>
            <person name="Karst S.M."/>
            <person name="Dueholm M.S."/>
            <person name="Nielsen P.H."/>
            <person name="Albertsen M."/>
        </authorList>
    </citation>
    <scope>NUCLEOTIDE SEQUENCE</scope>
    <source>
        <strain evidence="3">Skiv_18-Q3-R9-52_MAXAC.067</strain>
    </source>
</reference>
<gene>
    <name evidence="3" type="ORF">IPP58_11615</name>
</gene>
<evidence type="ECO:0000313" key="4">
    <source>
        <dbReference type="Proteomes" id="UP000886657"/>
    </source>
</evidence>
<accession>A0A9D7SG93</accession>
<dbReference type="Pfam" id="PF00109">
    <property type="entry name" value="ketoacyl-synt"/>
    <property type="match status" value="1"/>
</dbReference>
<dbReference type="EMBL" id="JADKIO010000008">
    <property type="protein sequence ID" value="MBK9797124.1"/>
    <property type="molecule type" value="Genomic_DNA"/>
</dbReference>
<evidence type="ECO:0000313" key="3">
    <source>
        <dbReference type="EMBL" id="MBK9797124.1"/>
    </source>
</evidence>
<dbReference type="InterPro" id="IPR014030">
    <property type="entry name" value="Ketoacyl_synth_N"/>
</dbReference>
<dbReference type="PANTHER" id="PTHR11712:SF321">
    <property type="entry name" value="3-OXOACYL-[ACYL-CARRIER-PROTEIN] SYNTHASE 2"/>
    <property type="match status" value="1"/>
</dbReference>
<dbReference type="GO" id="GO:0004315">
    <property type="term" value="F:3-oxoacyl-[acyl-carrier-protein] synthase activity"/>
    <property type="evidence" value="ECO:0007669"/>
    <property type="project" value="TreeGrafter"/>
</dbReference>
<dbReference type="PANTHER" id="PTHR11712">
    <property type="entry name" value="POLYKETIDE SYNTHASE-RELATED"/>
    <property type="match status" value="1"/>
</dbReference>
<sequence>MSSSDLVITGLGLVLPCGDGLEAARASLASVAPCFGSLPETLGKGLGAACTAFGPAGIIPPMQLRRLDRPSRFAWVAAHQAFQDAGLDPKPMGERIAVAVGTLTGGSEASEAFMRPYLQRGPEGASPLVFPNCVANAASGHLALAFGLKGPSVTFVDRENAAFVALEQAARWLRAGLAEVALVLGTDGLFPLLLDICRGARMLDRSGHPEFGSGRGFLPGEGAQAFLLETRGHAEARGAKPRATLRALASRSSAGTSESERSVALCAAASDLGPETPHRRIGGGNGLARLDAMEANLAAAHPGWPAALHPKLLWGEFGGSGAQLLAAALLEPADRALVTAPASSGAQFAALLEGVRLDRS</sequence>
<keyword evidence="1" id="KW-0808">Transferase</keyword>
<dbReference type="Gene3D" id="3.40.47.10">
    <property type="match status" value="1"/>
</dbReference>
<dbReference type="GO" id="GO:0006633">
    <property type="term" value="P:fatty acid biosynthetic process"/>
    <property type="evidence" value="ECO:0007669"/>
    <property type="project" value="TreeGrafter"/>
</dbReference>
<dbReference type="InterPro" id="IPR000794">
    <property type="entry name" value="Beta-ketoacyl_synthase"/>
</dbReference>
<dbReference type="InterPro" id="IPR016039">
    <property type="entry name" value="Thiolase-like"/>
</dbReference>
<dbReference type="GO" id="GO:0005829">
    <property type="term" value="C:cytosol"/>
    <property type="evidence" value="ECO:0007669"/>
    <property type="project" value="TreeGrafter"/>
</dbReference>
<proteinExistence type="predicted"/>
<dbReference type="Proteomes" id="UP000886657">
    <property type="component" value="Unassembled WGS sequence"/>
</dbReference>
<dbReference type="SUPFAM" id="SSF53901">
    <property type="entry name" value="Thiolase-like"/>
    <property type="match status" value="2"/>
</dbReference>
<dbReference type="AlphaFoldDB" id="A0A9D7SG93"/>
<evidence type="ECO:0000259" key="2">
    <source>
        <dbReference type="Pfam" id="PF00109"/>
    </source>
</evidence>
<evidence type="ECO:0000256" key="1">
    <source>
        <dbReference type="ARBA" id="ARBA00022679"/>
    </source>
</evidence>
<organism evidence="3 4">
    <name type="scientific">Candidatus Geothrix skivensis</name>
    <dbReference type="NCBI Taxonomy" id="2954439"/>
    <lineage>
        <taxon>Bacteria</taxon>
        <taxon>Pseudomonadati</taxon>
        <taxon>Acidobacteriota</taxon>
        <taxon>Holophagae</taxon>
        <taxon>Holophagales</taxon>
        <taxon>Holophagaceae</taxon>
        <taxon>Geothrix</taxon>
    </lineage>
</organism>
<comment type="caution">
    <text evidence="3">The sequence shown here is derived from an EMBL/GenBank/DDBJ whole genome shotgun (WGS) entry which is preliminary data.</text>
</comment>